<dbReference type="PIRSF" id="PIRSF001430">
    <property type="entry name" value="tRNA_psdUrid_synth"/>
    <property type="match status" value="1"/>
</dbReference>
<dbReference type="Proteomes" id="UP000594468">
    <property type="component" value="Chromosome"/>
</dbReference>
<accession>A0A7S8IGM6</accession>
<feature type="binding site" evidence="4 6">
    <location>
        <position position="112"/>
    </location>
    <ligand>
        <name>substrate</name>
    </ligand>
</feature>
<evidence type="ECO:0000256" key="2">
    <source>
        <dbReference type="ARBA" id="ARBA00022694"/>
    </source>
</evidence>
<comment type="subunit">
    <text evidence="4">Homodimer.</text>
</comment>
<dbReference type="Gene3D" id="3.30.70.580">
    <property type="entry name" value="Pseudouridine synthase I, catalytic domain, N-terminal subdomain"/>
    <property type="match status" value="1"/>
</dbReference>
<dbReference type="InterPro" id="IPR020097">
    <property type="entry name" value="PsdUridine_synth_TruA_a/b_dom"/>
</dbReference>
<dbReference type="InterPro" id="IPR020095">
    <property type="entry name" value="PsdUridine_synth_TruA_C"/>
</dbReference>
<dbReference type="KEGG" id="pmet:G4Y79_10765"/>
<protein>
    <recommendedName>
        <fullName evidence="4">tRNA pseudouridine synthase A</fullName>
        <ecNumber evidence="4">5.4.99.12</ecNumber>
    </recommendedName>
    <alternativeName>
        <fullName evidence="4">tRNA pseudouridine(38-40) synthase</fullName>
    </alternativeName>
    <alternativeName>
        <fullName evidence="4">tRNA pseudouridylate synthase I</fullName>
    </alternativeName>
    <alternativeName>
        <fullName evidence="4">tRNA-uridine isomerase I</fullName>
    </alternativeName>
</protein>
<comment type="catalytic activity">
    <reaction evidence="4 7">
        <text>uridine(38/39/40) in tRNA = pseudouridine(38/39/40) in tRNA</text>
        <dbReference type="Rhea" id="RHEA:22376"/>
        <dbReference type="Rhea" id="RHEA-COMP:10085"/>
        <dbReference type="Rhea" id="RHEA-COMP:10087"/>
        <dbReference type="ChEBI" id="CHEBI:65314"/>
        <dbReference type="ChEBI" id="CHEBI:65315"/>
        <dbReference type="EC" id="5.4.99.12"/>
    </reaction>
</comment>
<feature type="domain" description="Pseudouridine synthase I TruA alpha/beta" evidence="8">
    <location>
        <begin position="9"/>
        <end position="106"/>
    </location>
</feature>
<evidence type="ECO:0000256" key="3">
    <source>
        <dbReference type="ARBA" id="ARBA00023235"/>
    </source>
</evidence>
<keyword evidence="10" id="KW-1185">Reference proteome</keyword>
<dbReference type="NCBIfam" id="TIGR00071">
    <property type="entry name" value="hisT_truA"/>
    <property type="match status" value="1"/>
</dbReference>
<dbReference type="InterPro" id="IPR020103">
    <property type="entry name" value="PsdUridine_synth_cat_dom_sf"/>
</dbReference>
<dbReference type="PANTHER" id="PTHR11142:SF0">
    <property type="entry name" value="TRNA PSEUDOURIDINE SYNTHASE-LIKE 1"/>
    <property type="match status" value="1"/>
</dbReference>
<evidence type="ECO:0000313" key="10">
    <source>
        <dbReference type="Proteomes" id="UP000594468"/>
    </source>
</evidence>
<organism evidence="9 10">
    <name type="scientific">Phototrophicus methaneseepsis</name>
    <dbReference type="NCBI Taxonomy" id="2710758"/>
    <lineage>
        <taxon>Bacteria</taxon>
        <taxon>Bacillati</taxon>
        <taxon>Chloroflexota</taxon>
        <taxon>Candidatus Thermofontia</taxon>
        <taxon>Phototrophicales</taxon>
        <taxon>Phototrophicaceae</taxon>
        <taxon>Phototrophicus</taxon>
    </lineage>
</organism>
<dbReference type="EMBL" id="CP062983">
    <property type="protein sequence ID" value="QPC84824.1"/>
    <property type="molecule type" value="Genomic_DNA"/>
</dbReference>
<keyword evidence="2 4" id="KW-0819">tRNA processing</keyword>
<keyword evidence="3 4" id="KW-0413">Isomerase</keyword>
<feature type="active site" description="Nucleophile" evidence="4 5">
    <location>
        <position position="55"/>
    </location>
</feature>
<evidence type="ECO:0000256" key="1">
    <source>
        <dbReference type="ARBA" id="ARBA00009375"/>
    </source>
</evidence>
<name>A0A7S8IGM6_9CHLR</name>
<dbReference type="FunFam" id="3.30.70.580:FF:000001">
    <property type="entry name" value="tRNA pseudouridine synthase A"/>
    <property type="match status" value="1"/>
</dbReference>
<dbReference type="GO" id="GO:0160147">
    <property type="term" value="F:tRNA pseudouridine(38-40) synthase activity"/>
    <property type="evidence" value="ECO:0007669"/>
    <property type="project" value="UniProtKB-EC"/>
</dbReference>
<evidence type="ECO:0000313" key="9">
    <source>
        <dbReference type="EMBL" id="QPC84824.1"/>
    </source>
</evidence>
<dbReference type="EC" id="5.4.99.12" evidence="4"/>
<dbReference type="RefSeq" id="WP_195172887.1">
    <property type="nucleotide sequence ID" value="NZ_CP062983.1"/>
</dbReference>
<feature type="domain" description="Pseudouridine synthase I TruA alpha/beta" evidence="8">
    <location>
        <begin position="145"/>
        <end position="249"/>
    </location>
</feature>
<dbReference type="Pfam" id="PF01416">
    <property type="entry name" value="PseudoU_synth_1"/>
    <property type="match status" value="2"/>
</dbReference>
<reference evidence="9 10" key="1">
    <citation type="submission" date="2020-02" db="EMBL/GenBank/DDBJ databases">
        <authorList>
            <person name="Zheng R.K."/>
            <person name="Sun C.M."/>
        </authorList>
    </citation>
    <scope>NUCLEOTIDE SEQUENCE [LARGE SCALE GENOMIC DNA]</scope>
    <source>
        <strain evidence="10">rifampicinis</strain>
    </source>
</reference>
<evidence type="ECO:0000256" key="6">
    <source>
        <dbReference type="PIRSR" id="PIRSR001430-2"/>
    </source>
</evidence>
<evidence type="ECO:0000256" key="4">
    <source>
        <dbReference type="HAMAP-Rule" id="MF_00171"/>
    </source>
</evidence>
<dbReference type="InterPro" id="IPR001406">
    <property type="entry name" value="PsdUridine_synth_TruA"/>
</dbReference>
<dbReference type="HAMAP" id="MF_00171">
    <property type="entry name" value="TruA"/>
    <property type="match status" value="1"/>
</dbReference>
<comment type="similarity">
    <text evidence="1 4 7">Belongs to the tRNA pseudouridine synthase TruA family.</text>
</comment>
<comment type="caution">
    <text evidence="4">Lacks conserved residue(s) required for the propagation of feature annotation.</text>
</comment>
<dbReference type="PANTHER" id="PTHR11142">
    <property type="entry name" value="PSEUDOURIDYLATE SYNTHASE"/>
    <property type="match status" value="1"/>
</dbReference>
<comment type="function">
    <text evidence="4">Formation of pseudouridine at positions 38, 39 and 40 in the anticodon stem and loop of transfer RNAs.</text>
</comment>
<dbReference type="GO" id="GO:0031119">
    <property type="term" value="P:tRNA pseudouridine synthesis"/>
    <property type="evidence" value="ECO:0007669"/>
    <property type="project" value="UniProtKB-UniRule"/>
</dbReference>
<evidence type="ECO:0000256" key="7">
    <source>
        <dbReference type="RuleBase" id="RU003792"/>
    </source>
</evidence>
<gene>
    <name evidence="4 9" type="primary">truA</name>
    <name evidence="9" type="ORF">G4Y79_10765</name>
</gene>
<proteinExistence type="inferred from homology"/>
<dbReference type="InterPro" id="IPR020094">
    <property type="entry name" value="TruA/RsuA/RluB/E/F_N"/>
</dbReference>
<evidence type="ECO:0000256" key="5">
    <source>
        <dbReference type="PIRSR" id="PIRSR001430-1"/>
    </source>
</evidence>
<dbReference type="GO" id="GO:0003723">
    <property type="term" value="F:RNA binding"/>
    <property type="evidence" value="ECO:0007669"/>
    <property type="project" value="InterPro"/>
</dbReference>
<evidence type="ECO:0000259" key="8">
    <source>
        <dbReference type="Pfam" id="PF01416"/>
    </source>
</evidence>
<dbReference type="AlphaFoldDB" id="A0A7S8IGM6"/>
<dbReference type="CDD" id="cd02570">
    <property type="entry name" value="PseudoU_synth_EcTruA"/>
    <property type="match status" value="1"/>
</dbReference>
<sequence>MTTRYRATLAYDGTAYQGYQKQAEHTPNTVQGVVEAALAAILGTPTTVWGAGRTDTGVHARGQVIAFDAEWSHEPEKLLKALNVKLPDDIAVQDVAPAPGFHPRFDAASRRYGYQVLIAPVRQPLWARRAWQLQRPLDVEAMQQAAALLLGEHDFATFGKPPRGINTVREVFVSEWAQQDTAEGHLLVYTVEATAFLQHMVRRIVGMLVEVGMALRSVADFEAAFLSADLAQSGHLAPPYGLYLEAVRYAEAPAEASGSSQTD</sequence>
<dbReference type="SUPFAM" id="SSF55120">
    <property type="entry name" value="Pseudouridine synthase"/>
    <property type="match status" value="1"/>
</dbReference>
<dbReference type="Gene3D" id="3.30.70.660">
    <property type="entry name" value="Pseudouridine synthase I, catalytic domain, C-terminal subdomain"/>
    <property type="match status" value="1"/>
</dbReference>